<sequence length="149" mass="16367">MIIRGDSQTNFDADDDGDGIRYRRPSSRGHSDPKGTLPPSLANYLTRVVAPKHPSESKDLSIARITATESEAGFADEGALMIRVHDVIQHHLTPNIAHFYMGTHSATDDRIKTTMVNLSAAQSTRTTLYVRSLESQTEMTKKEEAAGNV</sequence>
<reference evidence="4" key="1">
    <citation type="submission" date="2017-02" db="UniProtKB">
        <authorList>
            <consortium name="WormBaseParasite"/>
        </authorList>
    </citation>
    <scope>IDENTIFICATION</scope>
</reference>
<feature type="compositionally biased region" description="Polar residues" evidence="1">
    <location>
        <begin position="1"/>
        <end position="11"/>
    </location>
</feature>
<gene>
    <name evidence="2" type="ORF">ACOC_LOCUS3268</name>
</gene>
<accession>A0A0R3PG87</accession>
<evidence type="ECO:0000313" key="2">
    <source>
        <dbReference type="EMBL" id="VDM54853.1"/>
    </source>
</evidence>
<organism evidence="4">
    <name type="scientific">Angiostrongylus costaricensis</name>
    <name type="common">Nematode worm</name>
    <dbReference type="NCBI Taxonomy" id="334426"/>
    <lineage>
        <taxon>Eukaryota</taxon>
        <taxon>Metazoa</taxon>
        <taxon>Ecdysozoa</taxon>
        <taxon>Nematoda</taxon>
        <taxon>Chromadorea</taxon>
        <taxon>Rhabditida</taxon>
        <taxon>Rhabditina</taxon>
        <taxon>Rhabditomorpha</taxon>
        <taxon>Strongyloidea</taxon>
        <taxon>Metastrongylidae</taxon>
        <taxon>Angiostrongylus</taxon>
    </lineage>
</organism>
<dbReference type="AlphaFoldDB" id="A0A0R3PG87"/>
<dbReference type="Proteomes" id="UP000267027">
    <property type="component" value="Unassembled WGS sequence"/>
</dbReference>
<dbReference type="WBParaSite" id="ACOC_0000326701-mRNA-1">
    <property type="protein sequence ID" value="ACOC_0000326701-mRNA-1"/>
    <property type="gene ID" value="ACOC_0000326701"/>
</dbReference>
<evidence type="ECO:0000313" key="4">
    <source>
        <dbReference type="WBParaSite" id="ACOC_0000326701-mRNA-1"/>
    </source>
</evidence>
<protein>
    <submittedName>
        <fullName evidence="2 4">Uncharacterized protein</fullName>
    </submittedName>
</protein>
<evidence type="ECO:0000256" key="1">
    <source>
        <dbReference type="SAM" id="MobiDB-lite"/>
    </source>
</evidence>
<dbReference type="EMBL" id="UYYA01000924">
    <property type="protein sequence ID" value="VDM54853.1"/>
    <property type="molecule type" value="Genomic_DNA"/>
</dbReference>
<keyword evidence="3" id="KW-1185">Reference proteome</keyword>
<evidence type="ECO:0000313" key="3">
    <source>
        <dbReference type="Proteomes" id="UP000267027"/>
    </source>
</evidence>
<name>A0A0R3PG87_ANGCS</name>
<feature type="region of interest" description="Disordered" evidence="1">
    <location>
        <begin position="1"/>
        <end position="39"/>
    </location>
</feature>
<reference evidence="2 3" key="2">
    <citation type="submission" date="2018-11" db="EMBL/GenBank/DDBJ databases">
        <authorList>
            <consortium name="Pathogen Informatics"/>
        </authorList>
    </citation>
    <scope>NUCLEOTIDE SEQUENCE [LARGE SCALE GENOMIC DNA]</scope>
    <source>
        <strain evidence="2 3">Costa Rica</strain>
    </source>
</reference>
<proteinExistence type="predicted"/>